<comment type="function">
    <text evidence="2">Antitoxin component of a type II toxin-antitoxin (TA) system.</text>
</comment>
<dbReference type="Pfam" id="PF02604">
    <property type="entry name" value="PhdYeFM_antitox"/>
    <property type="match status" value="1"/>
</dbReference>
<dbReference type="GeneID" id="62678721"/>
<evidence type="ECO:0000313" key="4">
    <source>
        <dbReference type="Proteomes" id="UP000253805"/>
    </source>
</evidence>
<organism evidence="3 4">
    <name type="scientific">Adlercreutzia equolifaciens subsp. celatus</name>
    <dbReference type="NCBI Taxonomy" id="394340"/>
    <lineage>
        <taxon>Bacteria</taxon>
        <taxon>Bacillati</taxon>
        <taxon>Actinomycetota</taxon>
        <taxon>Coriobacteriia</taxon>
        <taxon>Eggerthellales</taxon>
        <taxon>Eggerthellaceae</taxon>
        <taxon>Adlercreutzia</taxon>
    </lineage>
</organism>
<name>A0A369P2E5_9ACTN</name>
<dbReference type="AlphaFoldDB" id="A0A369P2E5"/>
<comment type="similarity">
    <text evidence="1 2">Belongs to the phD/YefM antitoxin family.</text>
</comment>
<dbReference type="EMBL" id="PPUT01000004">
    <property type="protein sequence ID" value="RDC46182.1"/>
    <property type="molecule type" value="Genomic_DNA"/>
</dbReference>
<dbReference type="NCBIfam" id="TIGR01552">
    <property type="entry name" value="phd_fam"/>
    <property type="match status" value="1"/>
</dbReference>
<evidence type="ECO:0000313" key="3">
    <source>
        <dbReference type="EMBL" id="RDC46182.1"/>
    </source>
</evidence>
<gene>
    <name evidence="3" type="ORF">C1850_02445</name>
</gene>
<dbReference type="RefSeq" id="WP_022741620.1">
    <property type="nucleotide sequence ID" value="NZ_AP024470.1"/>
</dbReference>
<reference evidence="3 4" key="1">
    <citation type="journal article" date="2018" name="Elife">
        <title>Discovery and characterization of a prevalent human gut bacterial enzyme sufficient for the inactivation of a family of plant toxins.</title>
        <authorList>
            <person name="Koppel N."/>
            <person name="Bisanz J.E."/>
            <person name="Pandelia M.E."/>
            <person name="Turnbaugh P.J."/>
            <person name="Balskus E.P."/>
        </authorList>
    </citation>
    <scope>NUCLEOTIDE SEQUENCE [LARGE SCALE GENOMIC DNA]</scope>
    <source>
        <strain evidence="3 4">OB21 GAM 11</strain>
    </source>
</reference>
<dbReference type="InterPro" id="IPR006442">
    <property type="entry name" value="Antitoxin_Phd/YefM"/>
</dbReference>
<sequence length="101" mass="11308">MTAAVAALPLIRPITDLRTQFNDVCAQATESQEPIILTKNGVPAYVLEDCAAYEAAAQRNRMFLALREAEIEERYRPEALTAEESDARMAEIFKVWGLDYA</sequence>
<dbReference type="Proteomes" id="UP000253805">
    <property type="component" value="Unassembled WGS sequence"/>
</dbReference>
<protein>
    <recommendedName>
        <fullName evidence="2">Antitoxin</fullName>
    </recommendedName>
</protein>
<comment type="caution">
    <text evidence="3">The sequence shown here is derived from an EMBL/GenBank/DDBJ whole genome shotgun (WGS) entry which is preliminary data.</text>
</comment>
<dbReference type="Gene3D" id="3.40.1620.10">
    <property type="entry name" value="YefM-like domain"/>
    <property type="match status" value="1"/>
</dbReference>
<proteinExistence type="inferred from homology"/>
<dbReference type="SUPFAM" id="SSF143120">
    <property type="entry name" value="YefM-like"/>
    <property type="match status" value="1"/>
</dbReference>
<evidence type="ECO:0000256" key="2">
    <source>
        <dbReference type="RuleBase" id="RU362080"/>
    </source>
</evidence>
<evidence type="ECO:0000256" key="1">
    <source>
        <dbReference type="ARBA" id="ARBA00009981"/>
    </source>
</evidence>
<accession>A0A369P2E5</accession>
<dbReference type="InterPro" id="IPR036165">
    <property type="entry name" value="YefM-like_sf"/>
</dbReference>